<dbReference type="GO" id="GO:0000045">
    <property type="term" value="P:autophagosome assembly"/>
    <property type="evidence" value="ECO:0007669"/>
    <property type="project" value="TreeGrafter"/>
</dbReference>
<dbReference type="GO" id="GO:0005829">
    <property type="term" value="C:cytosol"/>
    <property type="evidence" value="ECO:0007669"/>
    <property type="project" value="TreeGrafter"/>
</dbReference>
<keyword evidence="6" id="KW-0072">Autophagy</keyword>
<evidence type="ECO:0000256" key="2">
    <source>
        <dbReference type="ARBA" id="ARBA00021099"/>
    </source>
</evidence>
<evidence type="ECO:0000313" key="8">
    <source>
        <dbReference type="EMBL" id="OCL11578.1"/>
    </source>
</evidence>
<keyword evidence="5" id="KW-0813">Transport</keyword>
<evidence type="ECO:0000313" key="9">
    <source>
        <dbReference type="Proteomes" id="UP000250140"/>
    </source>
</evidence>
<name>A0A8E2F7W2_9PEZI</name>
<keyword evidence="5" id="KW-0653">Protein transport</keyword>
<accession>A0A8E2F7W2</accession>
<dbReference type="Gene3D" id="3.30.1460.50">
    <property type="match status" value="1"/>
</dbReference>
<gene>
    <name evidence="8" type="ORF">AOQ84DRAFT_373869</name>
</gene>
<evidence type="ECO:0000256" key="7">
    <source>
        <dbReference type="ARBA" id="ARBA00029833"/>
    </source>
</evidence>
<keyword evidence="4" id="KW-0833">Ubl conjugation pathway</keyword>
<evidence type="ECO:0000256" key="4">
    <source>
        <dbReference type="ARBA" id="ARBA00022786"/>
    </source>
</evidence>
<dbReference type="GO" id="GO:0032446">
    <property type="term" value="P:protein modification by small protein conjugation"/>
    <property type="evidence" value="ECO:0007669"/>
    <property type="project" value="TreeGrafter"/>
</dbReference>
<keyword evidence="3" id="KW-0808">Transferase</keyword>
<evidence type="ECO:0000256" key="1">
    <source>
        <dbReference type="ARBA" id="ARBA00005696"/>
    </source>
</evidence>
<dbReference type="PANTHER" id="PTHR14957">
    <property type="entry name" value="UBIQUITIN-LIKE-CONJUGATING ENZYME ATG10"/>
    <property type="match status" value="1"/>
</dbReference>
<evidence type="ECO:0000256" key="6">
    <source>
        <dbReference type="ARBA" id="ARBA00023006"/>
    </source>
</evidence>
<protein>
    <recommendedName>
        <fullName evidence="2">Ubiquitin-like-conjugating enzyme ATG10</fullName>
    </recommendedName>
    <alternativeName>
        <fullName evidence="7">Autophagy-related protein 10</fullName>
    </alternativeName>
</protein>
<dbReference type="Pfam" id="PF03987">
    <property type="entry name" value="Autophagy_act_C"/>
    <property type="match status" value="1"/>
</dbReference>
<dbReference type="Proteomes" id="UP000250140">
    <property type="component" value="Unassembled WGS sequence"/>
</dbReference>
<dbReference type="GO" id="GO:0015031">
    <property type="term" value="P:protein transport"/>
    <property type="evidence" value="ECO:0007669"/>
    <property type="project" value="UniProtKB-KW"/>
</dbReference>
<dbReference type="GO" id="GO:0000422">
    <property type="term" value="P:autophagy of mitochondrion"/>
    <property type="evidence" value="ECO:0007669"/>
    <property type="project" value="TreeGrafter"/>
</dbReference>
<dbReference type="GO" id="GO:0061651">
    <property type="term" value="F:Atg12 conjugating enzyme activity"/>
    <property type="evidence" value="ECO:0007669"/>
    <property type="project" value="TreeGrafter"/>
</dbReference>
<organism evidence="8 9">
    <name type="scientific">Glonium stellatum</name>
    <dbReference type="NCBI Taxonomy" id="574774"/>
    <lineage>
        <taxon>Eukaryota</taxon>
        <taxon>Fungi</taxon>
        <taxon>Dikarya</taxon>
        <taxon>Ascomycota</taxon>
        <taxon>Pezizomycotina</taxon>
        <taxon>Dothideomycetes</taxon>
        <taxon>Pleosporomycetidae</taxon>
        <taxon>Gloniales</taxon>
        <taxon>Gloniaceae</taxon>
        <taxon>Glonium</taxon>
    </lineage>
</organism>
<evidence type="ECO:0000256" key="3">
    <source>
        <dbReference type="ARBA" id="ARBA00022679"/>
    </source>
</evidence>
<proteinExistence type="inferred from homology"/>
<dbReference type="EMBL" id="KV749028">
    <property type="protein sequence ID" value="OCL11578.1"/>
    <property type="molecule type" value="Genomic_DNA"/>
</dbReference>
<keyword evidence="9" id="KW-1185">Reference proteome</keyword>
<dbReference type="AlphaFoldDB" id="A0A8E2F7W2"/>
<comment type="similarity">
    <text evidence="1">Belongs to the ATG10 family.</text>
</comment>
<sequence>MVAIASFPFISGPEFESGCTQILIRYQAGGHLQSDWECVRLIQGHDEATAYLSITKKIEGIGRRPDSSIEEYDDSVEALEEIDEEALPLTTATSQGLTVEYNIVLSPTYQVPVLYFRFRDAGCALPLAIDTLYQYVIPEQFKSQVESFGVIGGITMTEHPVTNLPVFFVHPCNTATALEASFHEREITSEQYMQLWIGTVGWHVGLRVPIAIASDKTDHLDVEING</sequence>
<dbReference type="PANTHER" id="PTHR14957:SF1">
    <property type="entry name" value="UBIQUITIN-LIKE-CONJUGATING ENZYME ATG10"/>
    <property type="match status" value="1"/>
</dbReference>
<dbReference type="OrthoDB" id="4089664at2759"/>
<dbReference type="InterPro" id="IPR007135">
    <property type="entry name" value="Atg3/Atg10"/>
</dbReference>
<evidence type="ECO:0000256" key="5">
    <source>
        <dbReference type="ARBA" id="ARBA00022927"/>
    </source>
</evidence>
<reference evidence="8 9" key="1">
    <citation type="journal article" date="2016" name="Nat. Commun.">
        <title>Ectomycorrhizal ecology is imprinted in the genome of the dominant symbiotic fungus Cenococcum geophilum.</title>
        <authorList>
            <consortium name="DOE Joint Genome Institute"/>
            <person name="Peter M."/>
            <person name="Kohler A."/>
            <person name="Ohm R.A."/>
            <person name="Kuo A."/>
            <person name="Krutzmann J."/>
            <person name="Morin E."/>
            <person name="Arend M."/>
            <person name="Barry K.W."/>
            <person name="Binder M."/>
            <person name="Choi C."/>
            <person name="Clum A."/>
            <person name="Copeland A."/>
            <person name="Grisel N."/>
            <person name="Haridas S."/>
            <person name="Kipfer T."/>
            <person name="LaButti K."/>
            <person name="Lindquist E."/>
            <person name="Lipzen A."/>
            <person name="Maire R."/>
            <person name="Meier B."/>
            <person name="Mihaltcheva S."/>
            <person name="Molinier V."/>
            <person name="Murat C."/>
            <person name="Poggeler S."/>
            <person name="Quandt C.A."/>
            <person name="Sperisen C."/>
            <person name="Tritt A."/>
            <person name="Tisserant E."/>
            <person name="Crous P.W."/>
            <person name="Henrissat B."/>
            <person name="Nehls U."/>
            <person name="Egli S."/>
            <person name="Spatafora J.W."/>
            <person name="Grigoriev I.V."/>
            <person name="Martin F.M."/>
        </authorList>
    </citation>
    <scope>NUCLEOTIDE SEQUENCE [LARGE SCALE GENOMIC DNA]</scope>
    <source>
        <strain evidence="8 9">CBS 207.34</strain>
    </source>
</reference>